<evidence type="ECO:0000259" key="9">
    <source>
        <dbReference type="Pfam" id="PF08638"/>
    </source>
</evidence>
<evidence type="ECO:0000313" key="11">
    <source>
        <dbReference type="Proteomes" id="UP000001064"/>
    </source>
</evidence>
<evidence type="ECO:0000256" key="7">
    <source>
        <dbReference type="RuleBase" id="RU365082"/>
    </source>
</evidence>
<reference evidence="11" key="1">
    <citation type="journal article" date="2011" name="Genome Biol.">
        <title>Comparative genomics of the social amoebae Dictyostelium discoideum and Dictyostelium purpureum.</title>
        <authorList>
            <consortium name="US DOE Joint Genome Institute (JGI-PGF)"/>
            <person name="Sucgang R."/>
            <person name="Kuo A."/>
            <person name="Tian X."/>
            <person name="Salerno W."/>
            <person name="Parikh A."/>
            <person name="Feasley C.L."/>
            <person name="Dalin E."/>
            <person name="Tu H."/>
            <person name="Huang E."/>
            <person name="Barry K."/>
            <person name="Lindquist E."/>
            <person name="Shapiro H."/>
            <person name="Bruce D."/>
            <person name="Schmutz J."/>
            <person name="Salamov A."/>
            <person name="Fey P."/>
            <person name="Gaudet P."/>
            <person name="Anjard C."/>
            <person name="Babu M.M."/>
            <person name="Basu S."/>
            <person name="Bushmanova Y."/>
            <person name="van der Wel H."/>
            <person name="Katoh-Kurasawa M."/>
            <person name="Dinh C."/>
            <person name="Coutinho P.M."/>
            <person name="Saito T."/>
            <person name="Elias M."/>
            <person name="Schaap P."/>
            <person name="Kay R.R."/>
            <person name="Henrissat B."/>
            <person name="Eichinger L."/>
            <person name="Rivero F."/>
            <person name="Putnam N.H."/>
            <person name="West C.M."/>
            <person name="Loomis W.F."/>
            <person name="Chisholm R.L."/>
            <person name="Shaulsky G."/>
            <person name="Strassmann J.E."/>
            <person name="Queller D.C."/>
            <person name="Kuspa A."/>
            <person name="Grigoriev I.V."/>
        </authorList>
    </citation>
    <scope>NUCLEOTIDE SEQUENCE [LARGE SCALE GENOMIC DNA]</scope>
    <source>
        <strain evidence="11">QSDP1</strain>
    </source>
</reference>
<dbReference type="PANTHER" id="PTHR12809:SF2">
    <property type="entry name" value="MEDIATOR OF RNA POLYMERASE II TRANSCRIPTION SUBUNIT 14"/>
    <property type="match status" value="1"/>
</dbReference>
<protein>
    <recommendedName>
        <fullName evidence="7">Mediator of RNA polymerase II transcription subunit 14</fullName>
    </recommendedName>
    <alternativeName>
        <fullName evidence="7">Mediator complex subunit 14</fullName>
    </alternativeName>
</protein>
<dbReference type="Pfam" id="PF08638">
    <property type="entry name" value="Med14"/>
    <property type="match status" value="1"/>
</dbReference>
<evidence type="ECO:0000256" key="2">
    <source>
        <dbReference type="ARBA" id="ARBA00007813"/>
    </source>
</evidence>
<organism evidence="10 11">
    <name type="scientific">Dictyostelium purpureum</name>
    <name type="common">Slime mold</name>
    <dbReference type="NCBI Taxonomy" id="5786"/>
    <lineage>
        <taxon>Eukaryota</taxon>
        <taxon>Amoebozoa</taxon>
        <taxon>Evosea</taxon>
        <taxon>Eumycetozoa</taxon>
        <taxon>Dictyostelia</taxon>
        <taxon>Dictyosteliales</taxon>
        <taxon>Dictyosteliaceae</taxon>
        <taxon>Dictyostelium</taxon>
    </lineage>
</organism>
<evidence type="ECO:0000256" key="1">
    <source>
        <dbReference type="ARBA" id="ARBA00004123"/>
    </source>
</evidence>
<dbReference type="GO" id="GO:0016592">
    <property type="term" value="C:mediator complex"/>
    <property type="evidence" value="ECO:0000318"/>
    <property type="project" value="GO_Central"/>
</dbReference>
<evidence type="ECO:0000256" key="3">
    <source>
        <dbReference type="ARBA" id="ARBA00023015"/>
    </source>
</evidence>
<accession>F0ZGA0</accession>
<dbReference type="KEGG" id="dpp:DICPUDRAFT_150416"/>
<comment type="subunit">
    <text evidence="7">Component of the Mediator complex.</text>
</comment>
<dbReference type="OrthoDB" id="17376at2759"/>
<dbReference type="FunCoup" id="F0ZGA0">
    <property type="interactions" value="490"/>
</dbReference>
<feature type="compositionally biased region" description="Low complexity" evidence="8">
    <location>
        <begin position="1"/>
        <end position="18"/>
    </location>
</feature>
<dbReference type="EMBL" id="GL871010">
    <property type="protein sequence ID" value="EGC37024.1"/>
    <property type="molecule type" value="Genomic_DNA"/>
</dbReference>
<dbReference type="Proteomes" id="UP000001064">
    <property type="component" value="Unassembled WGS sequence"/>
</dbReference>
<dbReference type="OMA" id="LISHEYC"/>
<keyword evidence="3 7" id="KW-0805">Transcription regulation</keyword>
<dbReference type="RefSeq" id="XP_003286452.1">
    <property type="nucleotide sequence ID" value="XM_003286404.1"/>
</dbReference>
<feature type="region of interest" description="Disordered" evidence="8">
    <location>
        <begin position="1"/>
        <end position="27"/>
    </location>
</feature>
<evidence type="ECO:0000256" key="8">
    <source>
        <dbReference type="SAM" id="MobiDB-lite"/>
    </source>
</evidence>
<dbReference type="GO" id="GO:0003712">
    <property type="term" value="F:transcription coregulator activity"/>
    <property type="evidence" value="ECO:0000318"/>
    <property type="project" value="GO_Central"/>
</dbReference>
<evidence type="ECO:0000256" key="6">
    <source>
        <dbReference type="ARBA" id="ARBA00023242"/>
    </source>
</evidence>
<keyword evidence="4 7" id="KW-0010">Activator</keyword>
<dbReference type="GO" id="GO:0070847">
    <property type="term" value="C:core mediator complex"/>
    <property type="evidence" value="ECO:0000318"/>
    <property type="project" value="GO_Central"/>
</dbReference>
<keyword evidence="6 7" id="KW-0539">Nucleus</keyword>
<dbReference type="InParanoid" id="F0ZGA0"/>
<comment type="function">
    <text evidence="7">Component of the Mediator complex, a coactivator involved in the regulated transcription of nearly all RNA polymerase II-dependent genes. Mediator functions as a bridge to convey information from gene-specific regulatory proteins to the basal RNA polymerase II transcription machinery. Mediator is recruited to promoters by direct interactions with regulatory proteins and serves as a scaffold for the assembly of a functional preinitiation complex with RNA polymerase II and the general transcription factors.</text>
</comment>
<evidence type="ECO:0000313" key="10">
    <source>
        <dbReference type="EMBL" id="EGC37024.1"/>
    </source>
</evidence>
<keyword evidence="11" id="KW-1185">Reference proteome</keyword>
<evidence type="ECO:0000256" key="5">
    <source>
        <dbReference type="ARBA" id="ARBA00023163"/>
    </source>
</evidence>
<feature type="domain" description="Mediator complex subunit MED14 N-terminal" evidence="9">
    <location>
        <begin position="35"/>
        <end position="236"/>
    </location>
</feature>
<dbReference type="VEuPathDB" id="AmoebaDB:DICPUDRAFT_150416"/>
<dbReference type="STRING" id="5786.F0ZGA0"/>
<name>F0ZGA0_DICPU</name>
<dbReference type="GeneID" id="10503846"/>
<comment type="similarity">
    <text evidence="2 7">Belongs to the Mediator complex subunit 14 family.</text>
</comment>
<gene>
    <name evidence="10" type="ORF">DICPUDRAFT_150416</name>
</gene>
<proteinExistence type="inferred from homology"/>
<keyword evidence="5 7" id="KW-0804">Transcription</keyword>
<dbReference type="GO" id="GO:0006357">
    <property type="term" value="P:regulation of transcription by RNA polymerase II"/>
    <property type="evidence" value="ECO:0000318"/>
    <property type="project" value="GO_Central"/>
</dbReference>
<dbReference type="InterPro" id="IPR013947">
    <property type="entry name" value="Mediator_Med14"/>
</dbReference>
<evidence type="ECO:0000256" key="4">
    <source>
        <dbReference type="ARBA" id="ARBA00023159"/>
    </source>
</evidence>
<comment type="subcellular location">
    <subcellularLocation>
        <location evidence="1 7">Nucleus</location>
    </subcellularLocation>
</comment>
<dbReference type="InterPro" id="IPR055122">
    <property type="entry name" value="Med14_N"/>
</dbReference>
<dbReference type="PANTHER" id="PTHR12809">
    <property type="entry name" value="MEDIATOR COMPLEX SUBUNIT"/>
    <property type="match status" value="1"/>
</dbReference>
<sequence>MDQQQTQPPQQPQQQIPHPVDPNLPIQSDLQNGNISLSLVIHRLVEQSYNNLLGLTENLPKANDLERKKALVDYLDGTREKFLRLLVLMKWSEHVPTLTKANNIINLLNQEDSYFREAADSLINTQYGLVNARAPIYDVPTAIDVLTTGTYQRMPTSIKKVIPPPMLKPSQIDSTLQRLDDIIKYKLFISSIPKEFEPIQVAIKIEISINIFLILSADGKAHIVVKDEYDVYITIDGGSEKSNWLILSLNLFVYSKRNSSGEGPIQVAYDERIRKVIERVQNRISSSPNPLYELHNIIHYLCISSQMDILASQVENLKKTILKNNIRCVFGKDQSITVFYWLPEDINLIGVTQTTLGNLNPSKNTNFKIFIDDSQKIKISHFPPVVHPKNDNYFNISNLNIETILLQAIELNAYHKVFHLYGKLLDSKLSDGLNTNQNASTRPTNLLMATKQQQNNSILNRSFHLNDVKLIMSSRFSDENQSISNHNDHLPTVLRVMLYGSKFLDVSVNFTNGKFSLIKSSNYIELTSHLEQKLNNNPNEIKSIVNIFKLKSLLTCFEEASLFLGLECFYKIPLQLTNNNNSNNNQIANELFSESNFICISLPKETDPIIIVISIKANCFTPSFHLLFCKLLQKSTIMTLESIIKLENESLSNLLKDCPIGGNSNNRQPFQTYVSKLLEKIIEASNQKINLLSIQSYLKKENINFIQPPSISTTSSTSPLFISNPQQLLSSPSTSSPSSANSTPTLLSSNPALLFSSNQLSTSLFSSPSDDNSIVFFFDEKQIEKVSPFLKNHITPQTPITVVFNKEDYFVSFTQQRPFQYKRYNNDILKLSEQEIEYENHLISNGPNYSYNNGNWVFKYPKTSDWLNHFHSDLLAISKISNISSQLLKQIETLENYKQLITLVSVKPMEIEFICSIESPKTCTNIRFFIDKTSNDIQIGFNPYTNPLVNYFAKDINQSPNNDITNALRAIINSNDISIYINGLISPLEITLFLPLEILVIPRSLYQIRLLYKNLYGIDIKLISHEYCAIGDSFYSLNASKQVRLTSINQLHSFMEQRISLQALDNPLGHRTFWLLPIKQFLKTVNRIFIYLHSLNTFKNTQGLMKNYFILQSQVNAHINKFSNEYYLVNISIRDFTHFEFDMRCIKDDILKPEEIDTFRRYFKKKILSLSYRNQALSSCIQMLTLPPFILSEIIRLLLEITGPKFDGFTIELCLNTSNVNNQKSKESFFHNSDEKQIYLILRYLTSIRNENASVPPQDQFLDIPIIYNYSSDKKSFQYWNKGITDLNLTKKLASPFDDLKKKYVEEVGKTVIDQITTILVQNPNSKPNPLSLFFKAFLEKVKLMLSNQNNIIATSPQ</sequence>
<dbReference type="eggNOG" id="KOG1875">
    <property type="taxonomic scope" value="Eukaryota"/>
</dbReference>